<dbReference type="KEGG" id="sniv:SFSGTM_12970"/>
<keyword evidence="2" id="KW-1185">Reference proteome</keyword>
<organism evidence="1 2">
    <name type="scientific">Sulfuriferula nivalis</name>
    <dbReference type="NCBI Taxonomy" id="2675298"/>
    <lineage>
        <taxon>Bacteria</taxon>
        <taxon>Pseudomonadati</taxon>
        <taxon>Pseudomonadota</taxon>
        <taxon>Betaproteobacteria</taxon>
        <taxon>Nitrosomonadales</taxon>
        <taxon>Sulfuricellaceae</taxon>
        <taxon>Sulfuriferula</taxon>
    </lineage>
</organism>
<evidence type="ECO:0000313" key="2">
    <source>
        <dbReference type="Proteomes" id="UP000463939"/>
    </source>
</evidence>
<gene>
    <name evidence="1" type="ORF">SFSGTM_12970</name>
</gene>
<dbReference type="Proteomes" id="UP000463939">
    <property type="component" value="Chromosome"/>
</dbReference>
<reference evidence="2" key="1">
    <citation type="submission" date="2019-11" db="EMBL/GenBank/DDBJ databases">
        <title>Isolation and characterization of a novel species in the genus Sulfuriferula.</title>
        <authorList>
            <person name="Mochizuki J."/>
            <person name="Kojima H."/>
            <person name="Fukui M."/>
        </authorList>
    </citation>
    <scope>NUCLEOTIDE SEQUENCE [LARGE SCALE GENOMIC DNA]</scope>
    <source>
        <strain evidence="2">SGTM</strain>
    </source>
</reference>
<dbReference type="AlphaFoldDB" id="A0A809RFI4"/>
<proteinExistence type="predicted"/>
<accession>A0A809RFI4</accession>
<protein>
    <submittedName>
        <fullName evidence="1">Uncharacterized protein</fullName>
    </submittedName>
</protein>
<dbReference type="EMBL" id="AP021881">
    <property type="protein sequence ID" value="BBP00589.1"/>
    <property type="molecule type" value="Genomic_DNA"/>
</dbReference>
<name>A0A809RFI4_9PROT</name>
<sequence length="167" mass="18919">MLSNQLSAMPAAYRTHEARRFARLLRNLRKTRVTHDVLPLLELCFSSTLSTDVIAYHVVAQDFSFTEASSHVEYVVEHLAGSSGGRRWGIWRNVYVRGYATVFGLRVKVFEQLLDDADFRCTATDVSYAHRLLAHAQQLADAMQVKSDLADERGALVSYIALTTYYK</sequence>
<evidence type="ECO:0000313" key="1">
    <source>
        <dbReference type="EMBL" id="BBP00589.1"/>
    </source>
</evidence>